<protein>
    <recommendedName>
        <fullName evidence="5">SHOCT domain-containing protein</fullName>
    </recommendedName>
</protein>
<accession>A0A2A2H7U5</accession>
<sequence>MLKEAKGVNGQLELYEHKVIIRRKGKLALLTQGLKGDKEILISQISSIQFKKPRKTNGYIQFAFLGGLEAKRGIFQATEDENTVVFSKARQHDFEVIKSMIEEKMMEQQGLRTSIPNSKPVTDYDELEKLAELKDKGIITEDEFQAKKKQILGL</sequence>
<gene>
    <name evidence="3" type="ORF">ASJ80_09915</name>
</gene>
<feature type="domain" description="SHOCT" evidence="1">
    <location>
        <begin position="125"/>
        <end position="152"/>
    </location>
</feature>
<dbReference type="InterPro" id="IPR018649">
    <property type="entry name" value="SHOCT"/>
</dbReference>
<name>A0A2A2H7U5_METBR</name>
<evidence type="ECO:0008006" key="5">
    <source>
        <dbReference type="Google" id="ProtNLM"/>
    </source>
</evidence>
<reference evidence="3 4" key="1">
    <citation type="journal article" date="2017" name="BMC Genomics">
        <title>Genomic analysis of methanogenic archaea reveals a shift towards energy conservation.</title>
        <authorList>
            <person name="Gilmore S.P."/>
            <person name="Henske J.K."/>
            <person name="Sexton J.A."/>
            <person name="Solomon K.V."/>
            <person name="Seppala S."/>
            <person name="Yoo J.I."/>
            <person name="Huyett L.M."/>
            <person name="Pressman A."/>
            <person name="Cogan J.Z."/>
            <person name="Kivenson V."/>
            <person name="Peng X."/>
            <person name="Tan Y."/>
            <person name="Valentine D.L."/>
            <person name="O'Malley M.A."/>
        </authorList>
    </citation>
    <scope>NUCLEOTIDE SEQUENCE [LARGE SCALE GENOMIC DNA]</scope>
    <source>
        <strain evidence="3 4">M.o.H.</strain>
    </source>
</reference>
<dbReference type="EMBL" id="LMVM01000008">
    <property type="protein sequence ID" value="PAV05323.1"/>
    <property type="molecule type" value="Genomic_DNA"/>
</dbReference>
<evidence type="ECO:0000259" key="1">
    <source>
        <dbReference type="Pfam" id="PF09851"/>
    </source>
</evidence>
<comment type="caution">
    <text evidence="3">The sequence shown here is derived from an EMBL/GenBank/DDBJ whole genome shotgun (WGS) entry which is preliminary data.</text>
</comment>
<evidence type="ECO:0000259" key="2">
    <source>
        <dbReference type="Pfam" id="PF14472"/>
    </source>
</evidence>
<organism evidence="3 4">
    <name type="scientific">Methanobacterium bryantii</name>
    <dbReference type="NCBI Taxonomy" id="2161"/>
    <lineage>
        <taxon>Archaea</taxon>
        <taxon>Methanobacteriati</taxon>
        <taxon>Methanobacteriota</taxon>
        <taxon>Methanomada group</taxon>
        <taxon>Methanobacteria</taxon>
        <taxon>Methanobacteriales</taxon>
        <taxon>Methanobacteriaceae</taxon>
        <taxon>Methanobacterium</taxon>
    </lineage>
</organism>
<evidence type="ECO:0000313" key="4">
    <source>
        <dbReference type="Proteomes" id="UP000217784"/>
    </source>
</evidence>
<dbReference type="InterPro" id="IPR027860">
    <property type="entry name" value="DUF4429"/>
</dbReference>
<dbReference type="Pfam" id="PF09851">
    <property type="entry name" value="SHOCT"/>
    <property type="match status" value="1"/>
</dbReference>
<feature type="domain" description="DUF4429" evidence="2">
    <location>
        <begin position="17"/>
        <end position="98"/>
    </location>
</feature>
<dbReference type="AlphaFoldDB" id="A0A2A2H7U5"/>
<proteinExistence type="predicted"/>
<dbReference type="Pfam" id="PF14472">
    <property type="entry name" value="DUF4429"/>
    <property type="match status" value="1"/>
</dbReference>
<keyword evidence="4" id="KW-1185">Reference proteome</keyword>
<evidence type="ECO:0000313" key="3">
    <source>
        <dbReference type="EMBL" id="PAV05323.1"/>
    </source>
</evidence>
<dbReference type="Proteomes" id="UP000217784">
    <property type="component" value="Unassembled WGS sequence"/>
</dbReference>